<dbReference type="AlphaFoldDB" id="A0A4Z2FSV4"/>
<evidence type="ECO:0000313" key="2">
    <source>
        <dbReference type="Proteomes" id="UP000314294"/>
    </source>
</evidence>
<dbReference type="EMBL" id="SRLO01000914">
    <property type="protein sequence ID" value="TNN44286.1"/>
    <property type="molecule type" value="Genomic_DNA"/>
</dbReference>
<dbReference type="Proteomes" id="UP000314294">
    <property type="component" value="Unassembled WGS sequence"/>
</dbReference>
<accession>A0A4Z2FSV4</accession>
<evidence type="ECO:0000313" key="1">
    <source>
        <dbReference type="EMBL" id="TNN44286.1"/>
    </source>
</evidence>
<keyword evidence="2" id="KW-1185">Reference proteome</keyword>
<name>A0A4Z2FSV4_9TELE</name>
<proteinExistence type="predicted"/>
<sequence length="152" mass="16088">MGAAAVLEMAAAIPPAKKSLAKEIAVELKVKCRFEAASREGNVALRLLQLVRPEALVHARGECVAQRRDDVAVAGEDALALYYLDEAVNHSTEMDVDATKMGQTGTLRLGKNTNLGNSANDADVGGLPAALSDETGFCHLQRVRRQGSCKAS</sequence>
<protein>
    <submittedName>
        <fullName evidence="1">Uncharacterized protein</fullName>
    </submittedName>
</protein>
<comment type="caution">
    <text evidence="1">The sequence shown here is derived from an EMBL/GenBank/DDBJ whole genome shotgun (WGS) entry which is preliminary data.</text>
</comment>
<organism evidence="1 2">
    <name type="scientific">Liparis tanakae</name>
    <name type="common">Tanaka's snailfish</name>
    <dbReference type="NCBI Taxonomy" id="230148"/>
    <lineage>
        <taxon>Eukaryota</taxon>
        <taxon>Metazoa</taxon>
        <taxon>Chordata</taxon>
        <taxon>Craniata</taxon>
        <taxon>Vertebrata</taxon>
        <taxon>Euteleostomi</taxon>
        <taxon>Actinopterygii</taxon>
        <taxon>Neopterygii</taxon>
        <taxon>Teleostei</taxon>
        <taxon>Neoteleostei</taxon>
        <taxon>Acanthomorphata</taxon>
        <taxon>Eupercaria</taxon>
        <taxon>Perciformes</taxon>
        <taxon>Cottioidei</taxon>
        <taxon>Cottales</taxon>
        <taxon>Liparidae</taxon>
        <taxon>Liparis</taxon>
    </lineage>
</organism>
<gene>
    <name evidence="1" type="ORF">EYF80_045521</name>
</gene>
<reference evidence="1 2" key="1">
    <citation type="submission" date="2019-03" db="EMBL/GenBank/DDBJ databases">
        <title>First draft genome of Liparis tanakae, snailfish: a comprehensive survey of snailfish specific genes.</title>
        <authorList>
            <person name="Kim W."/>
            <person name="Song I."/>
            <person name="Jeong J.-H."/>
            <person name="Kim D."/>
            <person name="Kim S."/>
            <person name="Ryu S."/>
            <person name="Song J.Y."/>
            <person name="Lee S.K."/>
        </authorList>
    </citation>
    <scope>NUCLEOTIDE SEQUENCE [LARGE SCALE GENOMIC DNA]</scope>
    <source>
        <tissue evidence="1">Muscle</tissue>
    </source>
</reference>